<proteinExistence type="predicted"/>
<evidence type="ECO:0000313" key="3">
    <source>
        <dbReference type="Proteomes" id="UP001358586"/>
    </source>
</evidence>
<comment type="caution">
    <text evidence="2">The sequence shown here is derived from an EMBL/GenBank/DDBJ whole genome shotgun (WGS) entry which is preliminary data.</text>
</comment>
<sequence>MSDISSSTSPSPTPKITSNPKKFSGSNAQSDSSVCETYSSTDNIAELYHIEDQAATLKQGTIPVTLYYITLTTFWQQLDLYAQHDWADPRDVALYQQIITQQRLFQFLQGLNNDLDEVCGRVLAISPLPSLREAFSMVKKEESRRCVMLLDEPYSTPKRFALLTHQSSPSSKRGRP</sequence>
<dbReference type="Proteomes" id="UP001358586">
    <property type="component" value="Chromosome 3"/>
</dbReference>
<evidence type="ECO:0000313" key="2">
    <source>
        <dbReference type="EMBL" id="KAK5839180.1"/>
    </source>
</evidence>
<reference evidence="2 3" key="1">
    <citation type="submission" date="2023-03" db="EMBL/GenBank/DDBJ databases">
        <title>WGS of Gossypium arboreum.</title>
        <authorList>
            <person name="Yu D."/>
        </authorList>
    </citation>
    <scope>NUCLEOTIDE SEQUENCE [LARGE SCALE GENOMIC DNA]</scope>
    <source>
        <tissue evidence="2">Leaf</tissue>
    </source>
</reference>
<accession>A0ABR0QJ04</accession>
<feature type="region of interest" description="Disordered" evidence="1">
    <location>
        <begin position="1"/>
        <end position="33"/>
    </location>
</feature>
<organism evidence="2 3">
    <name type="scientific">Gossypium arboreum</name>
    <name type="common">Tree cotton</name>
    <name type="synonym">Gossypium nanking</name>
    <dbReference type="NCBI Taxonomy" id="29729"/>
    <lineage>
        <taxon>Eukaryota</taxon>
        <taxon>Viridiplantae</taxon>
        <taxon>Streptophyta</taxon>
        <taxon>Embryophyta</taxon>
        <taxon>Tracheophyta</taxon>
        <taxon>Spermatophyta</taxon>
        <taxon>Magnoliopsida</taxon>
        <taxon>eudicotyledons</taxon>
        <taxon>Gunneridae</taxon>
        <taxon>Pentapetalae</taxon>
        <taxon>rosids</taxon>
        <taxon>malvids</taxon>
        <taxon>Malvales</taxon>
        <taxon>Malvaceae</taxon>
        <taxon>Malvoideae</taxon>
        <taxon>Gossypium</taxon>
    </lineage>
</organism>
<dbReference type="PANTHER" id="PTHR34222:SF40">
    <property type="match status" value="1"/>
</dbReference>
<feature type="compositionally biased region" description="Polar residues" evidence="1">
    <location>
        <begin position="24"/>
        <end position="33"/>
    </location>
</feature>
<dbReference type="EMBL" id="JARKNE010000003">
    <property type="protein sequence ID" value="KAK5839180.1"/>
    <property type="molecule type" value="Genomic_DNA"/>
</dbReference>
<name>A0ABR0QJ04_GOSAR</name>
<protein>
    <submittedName>
        <fullName evidence="2">Uncharacterized protein</fullName>
    </submittedName>
</protein>
<feature type="compositionally biased region" description="Low complexity" evidence="1">
    <location>
        <begin position="1"/>
        <end position="22"/>
    </location>
</feature>
<evidence type="ECO:0000256" key="1">
    <source>
        <dbReference type="SAM" id="MobiDB-lite"/>
    </source>
</evidence>
<dbReference type="PANTHER" id="PTHR34222">
    <property type="entry name" value="GAG_PRE-INTEGRS DOMAIN-CONTAINING PROTEIN"/>
    <property type="match status" value="1"/>
</dbReference>
<keyword evidence="3" id="KW-1185">Reference proteome</keyword>
<gene>
    <name evidence="2" type="ORF">PVK06_007950</name>
</gene>